<protein>
    <recommendedName>
        <fullName evidence="9">OmpA-like domain-containing protein</fullName>
    </recommendedName>
</protein>
<feature type="transmembrane region" description="Helical" evidence="8">
    <location>
        <begin position="23"/>
        <end position="43"/>
    </location>
</feature>
<dbReference type="Gene3D" id="3.30.1330.60">
    <property type="entry name" value="OmpA-like domain"/>
    <property type="match status" value="1"/>
</dbReference>
<dbReference type="PANTHER" id="PTHR30329">
    <property type="entry name" value="STATOR ELEMENT OF FLAGELLAR MOTOR COMPLEX"/>
    <property type="match status" value="1"/>
</dbReference>
<evidence type="ECO:0000256" key="7">
    <source>
        <dbReference type="PROSITE-ProRule" id="PRU00473"/>
    </source>
</evidence>
<dbReference type="SUPFAM" id="SSF103088">
    <property type="entry name" value="OmpA-like"/>
    <property type="match status" value="1"/>
</dbReference>
<sequence length="219" mass="24961">MLINTKRSKIETNDETVIKTDTWMVTLSDIIMLMITFFVMLLTMSSINQRSLKNTFNYLKQSIGGSAYQGHRGSESIENIKAALKNIDGSVDIKEDERGIVLSLHEDILFEPGKSVIKKENYRILDSIAAVADACPNKIMIMGHTDDLPVQVGEYESNWELSAYRGLYVLNYFINNKHLPPDRFNVGGYGAFRPLFPNNSAKNRSLNRRVEIIFKYKEV</sequence>
<comment type="subcellular location">
    <subcellularLocation>
        <location evidence="1">Cell membrane</location>
        <topology evidence="1">Single-pass membrane protein</topology>
    </subcellularLocation>
</comment>
<feature type="domain" description="OmpA-like" evidence="9">
    <location>
        <begin position="97"/>
        <end position="218"/>
    </location>
</feature>
<evidence type="ECO:0000256" key="8">
    <source>
        <dbReference type="SAM" id="Phobius"/>
    </source>
</evidence>
<name>E1YHK7_9BACT</name>
<dbReference type="PANTHER" id="PTHR30329:SF21">
    <property type="entry name" value="LIPOPROTEIN YIAD-RELATED"/>
    <property type="match status" value="1"/>
</dbReference>
<proteinExistence type="inferred from homology"/>
<dbReference type="EMBL" id="FR695874">
    <property type="protein sequence ID" value="CBX30126.1"/>
    <property type="molecule type" value="Genomic_DNA"/>
</dbReference>
<evidence type="ECO:0000256" key="5">
    <source>
        <dbReference type="ARBA" id="ARBA00022989"/>
    </source>
</evidence>
<keyword evidence="4 8" id="KW-0812">Transmembrane</keyword>
<dbReference type="Pfam" id="PF13677">
    <property type="entry name" value="MotB_plug"/>
    <property type="match status" value="1"/>
</dbReference>
<keyword evidence="6 7" id="KW-0472">Membrane</keyword>
<dbReference type="GO" id="GO:0005886">
    <property type="term" value="C:plasma membrane"/>
    <property type="evidence" value="ECO:0007669"/>
    <property type="project" value="UniProtKB-SubCell"/>
</dbReference>
<reference evidence="10" key="1">
    <citation type="journal article" date="2011" name="Environ. Microbiol.">
        <title>Genomic insights into the metabolic potential of the polycyclic aromatic hydrocarbon degrading sulfate-reducing Deltaproteobacterium N47.</title>
        <authorList>
            <person name="Bergmann F."/>
            <person name="Selesi D."/>
            <person name="Weinmaier T."/>
            <person name="Tischler P."/>
            <person name="Rattei T."/>
            <person name="Meckenstock R.U."/>
        </authorList>
    </citation>
    <scope>NUCLEOTIDE SEQUENCE</scope>
</reference>
<evidence type="ECO:0000256" key="1">
    <source>
        <dbReference type="ARBA" id="ARBA00004162"/>
    </source>
</evidence>
<dbReference type="Pfam" id="PF00691">
    <property type="entry name" value="OmpA"/>
    <property type="match status" value="1"/>
</dbReference>
<dbReference type="InterPro" id="IPR036737">
    <property type="entry name" value="OmpA-like_sf"/>
</dbReference>
<dbReference type="InterPro" id="IPR050330">
    <property type="entry name" value="Bact_OuterMem_StrucFunc"/>
</dbReference>
<dbReference type="PROSITE" id="PS51123">
    <property type="entry name" value="OMPA_2"/>
    <property type="match status" value="1"/>
</dbReference>
<keyword evidence="5 8" id="KW-1133">Transmembrane helix</keyword>
<organism evidence="10">
    <name type="scientific">uncultured Desulfobacterium sp</name>
    <dbReference type="NCBI Taxonomy" id="201089"/>
    <lineage>
        <taxon>Bacteria</taxon>
        <taxon>Pseudomonadati</taxon>
        <taxon>Thermodesulfobacteriota</taxon>
        <taxon>Desulfobacteria</taxon>
        <taxon>Desulfobacterales</taxon>
        <taxon>Desulfobacteriaceae</taxon>
        <taxon>Desulfobacterium</taxon>
        <taxon>environmental samples</taxon>
    </lineage>
</organism>
<evidence type="ECO:0000259" key="9">
    <source>
        <dbReference type="PROSITE" id="PS51123"/>
    </source>
</evidence>
<dbReference type="InterPro" id="IPR025713">
    <property type="entry name" value="MotB-like_N_dom"/>
</dbReference>
<comment type="similarity">
    <text evidence="2">Belongs to the MotB family.</text>
</comment>
<dbReference type="AlphaFoldDB" id="E1YHK7"/>
<evidence type="ECO:0000256" key="2">
    <source>
        <dbReference type="ARBA" id="ARBA00008914"/>
    </source>
</evidence>
<evidence type="ECO:0000256" key="4">
    <source>
        <dbReference type="ARBA" id="ARBA00022692"/>
    </source>
</evidence>
<accession>E1YHK7</accession>
<evidence type="ECO:0000256" key="3">
    <source>
        <dbReference type="ARBA" id="ARBA00022475"/>
    </source>
</evidence>
<dbReference type="InterPro" id="IPR006665">
    <property type="entry name" value="OmpA-like"/>
</dbReference>
<evidence type="ECO:0000256" key="6">
    <source>
        <dbReference type="ARBA" id="ARBA00023136"/>
    </source>
</evidence>
<dbReference type="CDD" id="cd07185">
    <property type="entry name" value="OmpA_C-like"/>
    <property type="match status" value="1"/>
</dbReference>
<gene>
    <name evidence="10" type="ORF">N47_D29350</name>
</gene>
<keyword evidence="3" id="KW-1003">Cell membrane</keyword>
<evidence type="ECO:0000313" key="10">
    <source>
        <dbReference type="EMBL" id="CBX30126.1"/>
    </source>
</evidence>